<evidence type="ECO:0000256" key="3">
    <source>
        <dbReference type="SAM" id="Phobius"/>
    </source>
</evidence>
<evidence type="ECO:0000313" key="5">
    <source>
        <dbReference type="Proteomes" id="UP000078546"/>
    </source>
</evidence>
<keyword evidence="1" id="KW-0175">Coiled coil</keyword>
<keyword evidence="4" id="KW-0808">Transferase</keyword>
<dbReference type="SUPFAM" id="SSF52374">
    <property type="entry name" value="Nucleotidylyl transferase"/>
    <property type="match status" value="1"/>
</dbReference>
<proteinExistence type="predicted"/>
<feature type="compositionally biased region" description="Basic residues" evidence="2">
    <location>
        <begin position="221"/>
        <end position="239"/>
    </location>
</feature>
<keyword evidence="3" id="KW-1133">Transmembrane helix</keyword>
<gene>
    <name evidence="4" type="ORF">POVCU1_074560</name>
</gene>
<keyword evidence="4" id="KW-0548">Nucleotidyltransferase</keyword>
<feature type="transmembrane region" description="Helical" evidence="3">
    <location>
        <begin position="1157"/>
        <end position="1175"/>
    </location>
</feature>
<feature type="region of interest" description="Disordered" evidence="2">
    <location>
        <begin position="212"/>
        <end position="266"/>
    </location>
</feature>
<reference evidence="5" key="1">
    <citation type="submission" date="2016-05" db="EMBL/GenBank/DDBJ databases">
        <authorList>
            <person name="Naeem Raeece"/>
        </authorList>
    </citation>
    <scope>NUCLEOTIDE SEQUENCE [LARGE SCALE GENOMIC DNA]</scope>
</reference>
<sequence>MGKNLLYENGFLIFEDYNFVVYTKRNGKRISWQEKRGGGLTNFNLSAYLYKPFRKYNFSLGSNNINLRLNVEKELFEKVQKNVKQLIKQINKLKTKVTNVYLFIKFISSKCILKMSTFYYLKYIIEKIYEKKLEKIVRVVLPISDLHKLYSYIHFEHFSFQSYYEDVLSKHDLSHLKRCYCSFIIVNDNNINVTQSCEKLYGSDIIITHDKKEEEKERKGKKERKERKERKEKIGKKIKQSSNKNRVNIPPNDENKQKVQGVENKKRVKNEDMNKEINMENEGKIQHNRKREDIITRIKIQKYKIKRTVGKKLNKHDIGLFAGTFDKIHFGHTLLLFYSIFLTNKFFYIGLYNNKNIYKKKYAEEIDDLKLRIFHISNILFLIKNIYHIHFFFYNFEHIMPFIKTKNSHKILHKIVTSQKIQSSMESNKKKYEKYTNPYYHNEENKKRCCKISKCIILRKKYIHLIKINIENALLRKIFKEAQINQLNKLRQKIFNHMLFHINSKRIIHKGDKKIIVLKRIHDPYSFAVDIADMYCLTMSKESEPNGHSIVRRRKLLFNAKHRDTNNGNGNDELIPNHVHNMQNCSSKDNVEELSKQNRNYDGRKCSYKTRTSLNIFDTIDIGDGEKLSSTLVRQEISHLKKTKFAKFLTYFIDACLFFNIEQFLIQMYIDIFLHKCGKMSFKKLYIYKIKDYFCKEKRNKAKKKKSSTKEEKKNNFIVNDFFRHLFVLLSFFVNHFASEHVHNKILLFMKVSVSFSFFFYNNMILLIIKRKEQQVNDNFTVNHKNLERKIGMFNTHDENLLRVYLNNIERIFLQEIINQVLIFVLLMLSASILCKVFHSMSGGKEGKADEVNPKGGDKPKHVVVTQLELEPKLSGNFLSVEESLGAPHFLYHEHEHEHGYAKGKYEKGPFLNVEKKLYKTKKCYREEVPQCNHISSDSHLTKVNYFKHFSNLGEDGGSFQHNSILTPYALCNYALLRGRKSDNFAFYHQGSSFSGCNYFGEFKDSKVSREEKRWIRSRGVTDNATVLDASGTFSASGDTTRNDHNDSHSLKWLHYGAHLHCRGAHWTKCGDEEPFLEQTESGERQIINNRYSLPIRDKENQLSSKNRISIDDIKHYVIDSTSSNNCYCERFHSMIKIYINNNDDIFRFRKILIYRFLDYYFFSFFSFYFLNYMINTRRKQTTSIRNTKVEDFLYIFLVNFEKHIEMIINSYVKKKWKLNQTKSHNPFDPFLLYRKKYSIIHRYLIMNISPLNNYNIDFEKKYNLKKGEPNFSNTPFYIKLEHLEEYNEANGFNVLTFYIIIFQSILTHERYYYPYFAALNYQHLGPL</sequence>
<accession>A0A1A8XD48</accession>
<dbReference type="Proteomes" id="UP000078546">
    <property type="component" value="Unassembled WGS sequence"/>
</dbReference>
<protein>
    <submittedName>
        <fullName evidence="4">Phosphopantetheine adenylyltransferase, putative (PPAT)</fullName>
    </submittedName>
</protein>
<dbReference type="InterPro" id="IPR014729">
    <property type="entry name" value="Rossmann-like_a/b/a_fold"/>
</dbReference>
<feature type="coiled-coil region" evidence="1">
    <location>
        <begin position="69"/>
        <end position="96"/>
    </location>
</feature>
<dbReference type="Gene3D" id="3.40.50.620">
    <property type="entry name" value="HUPs"/>
    <property type="match status" value="1"/>
</dbReference>
<feature type="transmembrane region" description="Helical" evidence="3">
    <location>
        <begin position="648"/>
        <end position="670"/>
    </location>
</feature>
<dbReference type="GO" id="GO:0016779">
    <property type="term" value="F:nucleotidyltransferase activity"/>
    <property type="evidence" value="ECO:0007669"/>
    <property type="project" value="UniProtKB-KW"/>
</dbReference>
<feature type="transmembrane region" description="Helical" evidence="3">
    <location>
        <begin position="330"/>
        <end position="351"/>
    </location>
</feature>
<evidence type="ECO:0000256" key="2">
    <source>
        <dbReference type="SAM" id="MobiDB-lite"/>
    </source>
</evidence>
<feature type="compositionally biased region" description="Basic and acidic residues" evidence="2">
    <location>
        <begin position="253"/>
        <end position="266"/>
    </location>
</feature>
<evidence type="ECO:0000313" key="4">
    <source>
        <dbReference type="EMBL" id="SBT02234.1"/>
    </source>
</evidence>
<keyword evidence="3" id="KW-0472">Membrane</keyword>
<name>A0A1A8XD48_PLAOA</name>
<organism evidence="4 5">
    <name type="scientific">Plasmodium ovale curtisi</name>
    <dbReference type="NCBI Taxonomy" id="864141"/>
    <lineage>
        <taxon>Eukaryota</taxon>
        <taxon>Sar</taxon>
        <taxon>Alveolata</taxon>
        <taxon>Apicomplexa</taxon>
        <taxon>Aconoidasida</taxon>
        <taxon>Haemosporida</taxon>
        <taxon>Plasmodiidae</taxon>
        <taxon>Plasmodium</taxon>
        <taxon>Plasmodium (Plasmodium)</taxon>
    </lineage>
</organism>
<feature type="transmembrane region" description="Helical" evidence="3">
    <location>
        <begin position="746"/>
        <end position="769"/>
    </location>
</feature>
<dbReference type="VEuPathDB" id="PlasmoDB:PocGH01_01012500"/>
<feature type="transmembrane region" description="Helical" evidence="3">
    <location>
        <begin position="817"/>
        <end position="838"/>
    </location>
</feature>
<keyword evidence="3" id="KW-0812">Transmembrane</keyword>
<dbReference type="EMBL" id="FLQV01003205">
    <property type="protein sequence ID" value="SBT02234.1"/>
    <property type="molecule type" value="Genomic_DNA"/>
</dbReference>
<evidence type="ECO:0000256" key="1">
    <source>
        <dbReference type="SAM" id="Coils"/>
    </source>
</evidence>